<dbReference type="InterPro" id="IPR001650">
    <property type="entry name" value="Helicase_C-like"/>
</dbReference>
<dbReference type="STRING" id="349521.HCH_04971"/>
<evidence type="ECO:0000256" key="1">
    <source>
        <dbReference type="ARBA" id="ARBA00004496"/>
    </source>
</evidence>
<keyword evidence="5 13" id="KW-0227">DNA damage</keyword>
<dbReference type="CDD" id="cd17916">
    <property type="entry name" value="DEXHc_UvrB"/>
    <property type="match status" value="1"/>
</dbReference>
<keyword evidence="4 13" id="KW-0547">Nucleotide-binding</keyword>
<accession>Q2SCG3</accession>
<dbReference type="InterPro" id="IPR004807">
    <property type="entry name" value="UvrB"/>
</dbReference>
<dbReference type="Gene3D" id="6.10.140.240">
    <property type="match status" value="1"/>
</dbReference>
<organism evidence="19 20">
    <name type="scientific">Hahella chejuensis (strain KCTC 2396)</name>
    <dbReference type="NCBI Taxonomy" id="349521"/>
    <lineage>
        <taxon>Bacteria</taxon>
        <taxon>Pseudomonadati</taxon>
        <taxon>Pseudomonadota</taxon>
        <taxon>Gammaproteobacteria</taxon>
        <taxon>Oceanospirillales</taxon>
        <taxon>Hahellaceae</taxon>
        <taxon>Hahella</taxon>
    </lineage>
</organism>
<keyword evidence="3 13" id="KW-0963">Cytoplasm</keyword>
<keyword evidence="20" id="KW-1185">Reference proteome</keyword>
<dbReference type="Pfam" id="PF00271">
    <property type="entry name" value="Helicase_C"/>
    <property type="match status" value="1"/>
</dbReference>
<dbReference type="GO" id="GO:0009380">
    <property type="term" value="C:excinuclease repair complex"/>
    <property type="evidence" value="ECO:0007669"/>
    <property type="project" value="InterPro"/>
</dbReference>
<evidence type="ECO:0000259" key="17">
    <source>
        <dbReference type="PROSITE" id="PS51192"/>
    </source>
</evidence>
<dbReference type="OrthoDB" id="9806651at2"/>
<evidence type="ECO:0000259" key="18">
    <source>
        <dbReference type="PROSITE" id="PS51194"/>
    </source>
</evidence>
<evidence type="ECO:0000256" key="13">
    <source>
        <dbReference type="HAMAP-Rule" id="MF_00204"/>
    </source>
</evidence>
<evidence type="ECO:0000313" key="19">
    <source>
        <dbReference type="EMBL" id="ABC31661.1"/>
    </source>
</evidence>
<dbReference type="InterPro" id="IPR027417">
    <property type="entry name" value="P-loop_NTPase"/>
</dbReference>
<dbReference type="GO" id="GO:0009432">
    <property type="term" value="P:SOS response"/>
    <property type="evidence" value="ECO:0007669"/>
    <property type="project" value="UniProtKB-UniRule"/>
</dbReference>
<dbReference type="KEGG" id="hch:HCH_04971"/>
<dbReference type="FunFam" id="3.40.50.300:FF:000477">
    <property type="entry name" value="UvrABC system protein B"/>
    <property type="match status" value="1"/>
</dbReference>
<keyword evidence="8 13" id="KW-0267">Excision nuclease</keyword>
<dbReference type="PANTHER" id="PTHR24029:SF0">
    <property type="entry name" value="UVRABC SYSTEM PROTEIN B"/>
    <property type="match status" value="1"/>
</dbReference>
<evidence type="ECO:0000256" key="10">
    <source>
        <dbReference type="ARBA" id="ARBA00023236"/>
    </source>
</evidence>
<comment type="subcellular location">
    <subcellularLocation>
        <location evidence="1 13 14">Cytoplasm</location>
    </subcellularLocation>
</comment>
<dbReference type="AlphaFoldDB" id="Q2SCG3"/>
<dbReference type="InterPro" id="IPR024759">
    <property type="entry name" value="UvrB_YAD/RRR_dom"/>
</dbReference>
<evidence type="ECO:0000256" key="6">
    <source>
        <dbReference type="ARBA" id="ARBA00022769"/>
    </source>
</evidence>
<dbReference type="SMART" id="SM00490">
    <property type="entry name" value="HELICc"/>
    <property type="match status" value="1"/>
</dbReference>
<evidence type="ECO:0000256" key="4">
    <source>
        <dbReference type="ARBA" id="ARBA00022741"/>
    </source>
</evidence>
<evidence type="ECO:0000256" key="7">
    <source>
        <dbReference type="ARBA" id="ARBA00022840"/>
    </source>
</evidence>
<comment type="subunit">
    <text evidence="11 13 14">Forms a heterotetramer with UvrA during the search for lesions. Interacts with UvrC in an incision complex.</text>
</comment>
<dbReference type="Gene3D" id="3.40.50.300">
    <property type="entry name" value="P-loop containing nucleotide triphosphate hydrolases"/>
    <property type="match status" value="3"/>
</dbReference>
<dbReference type="SMART" id="SM00487">
    <property type="entry name" value="DEXDc"/>
    <property type="match status" value="1"/>
</dbReference>
<dbReference type="SUPFAM" id="SSF52540">
    <property type="entry name" value="P-loop containing nucleoside triphosphate hydrolases"/>
    <property type="match status" value="2"/>
</dbReference>
<feature type="domain" description="Helicase ATP-binding" evidence="17">
    <location>
        <begin position="25"/>
        <end position="158"/>
    </location>
</feature>
<dbReference type="CDD" id="cd18790">
    <property type="entry name" value="SF2_C_UvrB"/>
    <property type="match status" value="1"/>
</dbReference>
<dbReference type="HOGENOM" id="CLU_009621_2_1_6"/>
<proteinExistence type="inferred from homology"/>
<dbReference type="GO" id="GO:0005524">
    <property type="term" value="F:ATP binding"/>
    <property type="evidence" value="ECO:0007669"/>
    <property type="project" value="UniProtKB-UniRule"/>
</dbReference>
<dbReference type="PROSITE" id="PS50151">
    <property type="entry name" value="UVR"/>
    <property type="match status" value="1"/>
</dbReference>
<feature type="short sequence motif" description="Beta-hairpin" evidence="13">
    <location>
        <begin position="91"/>
        <end position="114"/>
    </location>
</feature>
<dbReference type="PROSITE" id="PS51192">
    <property type="entry name" value="HELICASE_ATP_BIND_1"/>
    <property type="match status" value="1"/>
</dbReference>
<dbReference type="Pfam" id="PF04851">
    <property type="entry name" value="ResIII"/>
    <property type="match status" value="1"/>
</dbReference>
<comment type="function">
    <text evidence="13">The UvrABC repair system catalyzes the recognition and processing of DNA lesions. A damage recognition complex composed of 2 UvrA and 2 UvrB subunits scans DNA for abnormalities. Upon binding of the UvrA(2)B(2) complex to a putative damaged site, the DNA wraps around one UvrB monomer. DNA wrap is dependent on ATP binding by UvrB and probably causes local melting of the DNA helix, facilitating insertion of UvrB beta-hairpin between the DNA strands. Then UvrB probes one DNA strand for the presence of a lesion. If a lesion is found the UvrA subunits dissociate and the UvrB-DNA preincision complex is formed. This complex is subsequently bound by UvrC and the second UvrB is released. If no lesion is found, the DNA wraps around the other UvrB subunit that will check the other stand for damage.</text>
</comment>
<dbReference type="Pfam" id="PF17757">
    <property type="entry name" value="UvrB_inter"/>
    <property type="match status" value="1"/>
</dbReference>
<dbReference type="PANTHER" id="PTHR24029">
    <property type="entry name" value="UVRABC SYSTEM PROTEIN B"/>
    <property type="match status" value="1"/>
</dbReference>
<dbReference type="PROSITE" id="PS51194">
    <property type="entry name" value="HELICASE_CTER"/>
    <property type="match status" value="1"/>
</dbReference>
<dbReference type="GO" id="GO:0009381">
    <property type="term" value="F:excinuclease ABC activity"/>
    <property type="evidence" value="ECO:0007669"/>
    <property type="project" value="UniProtKB-UniRule"/>
</dbReference>
<keyword evidence="7 13" id="KW-0067">ATP-binding</keyword>
<dbReference type="HAMAP" id="MF_00204">
    <property type="entry name" value="UvrB"/>
    <property type="match status" value="1"/>
</dbReference>
<sequence>MQKFQLKANYQPAGDQPGAIAGLVDGLRDGLLHQTLLGVTGSGKTFTMANVIAEMQRPAMVMAHNKTLAAQLYGEFKEFFPDNAVEYFVSYYDYYQPEAYVPSSDTYIEKDSSINDHIEQMRLSATKALMERKDVVIVATVSAIYGLGDPQSYKKMMLHLDRGDKVDQRSLLRRLAELQYTRNDLELHRANYRVRGDVIDVFPAESESDALRIELFDDEIESLSWFDPLTGEVYRRVPRATIYPKTHYATPRQVILDATEQIKTELQERLQQFRGSSKLLEAQRLEERTRYDLEMMYELGYCNGIENYSRYLSGRQAGEPPPTLFDYLPSDALLFIDESHVTIPQIGAMYRGDRSRKETLVSYGFRLPSALDNRPLRFDEWERLAPQMIFVSATPGNYEADHQGQVVEQVVRPTGLVDPDIEVLPASTQVDDLLGQIHDRVERNERVLVTTLTKRMAEDLTDFLLDKGVRVRYLHSDVETVERVEIIRDLRLGEFDVLVGINLLREGLDMPEVSLVAILDADKEGFLRSDRSLIQTIGRAARNVRGKAILYADKITGSMQRAMDETERRRNKQISYNEEHGVIPRGLDKKVADIMEGARVPGSKKGASQRRVAETASSYNVEAEARTPQEYAKMLQKLETAMYEAARNLEFEKAAQLRDQLKELKEKGLQ</sequence>
<keyword evidence="15" id="KW-0175">Coiled coil</keyword>
<name>Q2SCG3_HAHCH</name>
<dbReference type="InterPro" id="IPR036876">
    <property type="entry name" value="UVR_dom_sf"/>
</dbReference>
<evidence type="ECO:0000256" key="14">
    <source>
        <dbReference type="RuleBase" id="RU003587"/>
    </source>
</evidence>
<comment type="similarity">
    <text evidence="2 13 14">Belongs to the UvrB family.</text>
</comment>
<keyword evidence="6 13" id="KW-0228">DNA excision</keyword>
<comment type="domain">
    <text evidence="13">The beta-hairpin motif is involved in DNA binding.</text>
</comment>
<dbReference type="NCBIfam" id="NF003673">
    <property type="entry name" value="PRK05298.1"/>
    <property type="match status" value="1"/>
</dbReference>
<evidence type="ECO:0000259" key="16">
    <source>
        <dbReference type="PROSITE" id="PS50151"/>
    </source>
</evidence>
<dbReference type="GO" id="GO:0016887">
    <property type="term" value="F:ATP hydrolysis activity"/>
    <property type="evidence" value="ECO:0007669"/>
    <property type="project" value="InterPro"/>
</dbReference>
<dbReference type="Proteomes" id="UP000000238">
    <property type="component" value="Chromosome"/>
</dbReference>
<evidence type="ECO:0000256" key="8">
    <source>
        <dbReference type="ARBA" id="ARBA00022881"/>
    </source>
</evidence>
<dbReference type="RefSeq" id="WP_011398726.1">
    <property type="nucleotide sequence ID" value="NC_007645.1"/>
</dbReference>
<dbReference type="InterPro" id="IPR041471">
    <property type="entry name" value="UvrB_inter"/>
</dbReference>
<keyword evidence="9 13" id="KW-0234">DNA repair</keyword>
<dbReference type="GO" id="GO:0005737">
    <property type="term" value="C:cytoplasm"/>
    <property type="evidence" value="ECO:0007669"/>
    <property type="project" value="UniProtKB-SubCell"/>
</dbReference>
<evidence type="ECO:0000256" key="3">
    <source>
        <dbReference type="ARBA" id="ARBA00022490"/>
    </source>
</evidence>
<protein>
    <recommendedName>
        <fullName evidence="12 13">UvrABC system protein B</fullName>
        <shortName evidence="13">Protein UvrB</shortName>
    </recommendedName>
    <alternativeName>
        <fullName evidence="13">Excinuclease ABC subunit B</fullName>
    </alternativeName>
</protein>
<evidence type="ECO:0000256" key="12">
    <source>
        <dbReference type="ARBA" id="ARBA00029504"/>
    </source>
</evidence>
<dbReference type="eggNOG" id="COG0556">
    <property type="taxonomic scope" value="Bacteria"/>
</dbReference>
<keyword evidence="10 13" id="KW-0742">SOS response</keyword>
<reference evidence="19 20" key="1">
    <citation type="journal article" date="2005" name="Nucleic Acids Res.">
        <title>Genomic blueprint of Hahella chejuensis, a marine microbe producing an algicidal agent.</title>
        <authorList>
            <person name="Jeong H."/>
            <person name="Yim J.H."/>
            <person name="Lee C."/>
            <person name="Choi S.-H."/>
            <person name="Park Y.K."/>
            <person name="Yoon S.H."/>
            <person name="Hur C.-G."/>
            <person name="Kang H.-Y."/>
            <person name="Kim D."/>
            <person name="Lee H.H."/>
            <person name="Park K.H."/>
            <person name="Park S.-H."/>
            <person name="Park H.-S."/>
            <person name="Lee H.K."/>
            <person name="Oh T.K."/>
            <person name="Kim J.F."/>
        </authorList>
    </citation>
    <scope>NUCLEOTIDE SEQUENCE [LARGE SCALE GENOMIC DNA]</scope>
    <source>
        <strain evidence="19 20">KCTC 2396</strain>
    </source>
</reference>
<dbReference type="SUPFAM" id="SSF46600">
    <property type="entry name" value="C-terminal UvrC-binding domain of UvrB"/>
    <property type="match status" value="1"/>
</dbReference>
<dbReference type="InterPro" id="IPR014001">
    <property type="entry name" value="Helicase_ATP-bd"/>
</dbReference>
<feature type="domain" description="Helicase C-terminal" evidence="18">
    <location>
        <begin position="429"/>
        <end position="582"/>
    </location>
</feature>
<dbReference type="InterPro" id="IPR006935">
    <property type="entry name" value="Helicase/UvrB_N"/>
</dbReference>
<dbReference type="Pfam" id="PF02151">
    <property type="entry name" value="UVR"/>
    <property type="match status" value="1"/>
</dbReference>
<dbReference type="Gene3D" id="4.10.860.10">
    <property type="entry name" value="UVR domain"/>
    <property type="match status" value="1"/>
</dbReference>
<dbReference type="NCBIfam" id="TIGR00631">
    <property type="entry name" value="uvrb"/>
    <property type="match status" value="1"/>
</dbReference>
<dbReference type="InterPro" id="IPR001943">
    <property type="entry name" value="UVR_dom"/>
</dbReference>
<feature type="coiled-coil region" evidence="15">
    <location>
        <begin position="256"/>
        <end position="283"/>
    </location>
</feature>
<feature type="binding site" evidence="13">
    <location>
        <begin position="38"/>
        <end position="45"/>
    </location>
    <ligand>
        <name>ATP</name>
        <dbReference type="ChEBI" id="CHEBI:30616"/>
    </ligand>
</feature>
<evidence type="ECO:0000256" key="11">
    <source>
        <dbReference type="ARBA" id="ARBA00026033"/>
    </source>
</evidence>
<evidence type="ECO:0000313" key="20">
    <source>
        <dbReference type="Proteomes" id="UP000000238"/>
    </source>
</evidence>
<dbReference type="GO" id="GO:0006289">
    <property type="term" value="P:nucleotide-excision repair"/>
    <property type="evidence" value="ECO:0007669"/>
    <property type="project" value="UniProtKB-UniRule"/>
</dbReference>
<dbReference type="Pfam" id="PF12344">
    <property type="entry name" value="UvrB"/>
    <property type="match status" value="1"/>
</dbReference>
<evidence type="ECO:0000256" key="2">
    <source>
        <dbReference type="ARBA" id="ARBA00008533"/>
    </source>
</evidence>
<evidence type="ECO:0000256" key="15">
    <source>
        <dbReference type="SAM" id="Coils"/>
    </source>
</evidence>
<evidence type="ECO:0000256" key="5">
    <source>
        <dbReference type="ARBA" id="ARBA00022763"/>
    </source>
</evidence>
<feature type="domain" description="UVR" evidence="16">
    <location>
        <begin position="632"/>
        <end position="667"/>
    </location>
</feature>
<gene>
    <name evidence="13 19" type="primary">uvrB</name>
    <name evidence="19" type="ordered locus">HCH_04971</name>
</gene>
<evidence type="ECO:0000256" key="9">
    <source>
        <dbReference type="ARBA" id="ARBA00023204"/>
    </source>
</evidence>
<dbReference type="GO" id="GO:0003677">
    <property type="term" value="F:DNA binding"/>
    <property type="evidence" value="ECO:0007669"/>
    <property type="project" value="UniProtKB-UniRule"/>
</dbReference>
<dbReference type="EMBL" id="CP000155">
    <property type="protein sequence ID" value="ABC31661.1"/>
    <property type="molecule type" value="Genomic_DNA"/>
</dbReference>